<feature type="non-terminal residue" evidence="3">
    <location>
        <position position="1"/>
    </location>
</feature>
<dbReference type="AlphaFoldDB" id="A0AAV2PP20"/>
<feature type="region of interest" description="Disordered" evidence="2">
    <location>
        <begin position="383"/>
        <end position="547"/>
    </location>
</feature>
<dbReference type="Proteomes" id="UP001497623">
    <property type="component" value="Unassembled WGS sequence"/>
</dbReference>
<feature type="compositionally biased region" description="Polar residues" evidence="2">
    <location>
        <begin position="406"/>
        <end position="416"/>
    </location>
</feature>
<organism evidence="3 4">
    <name type="scientific">Meganyctiphanes norvegica</name>
    <name type="common">Northern krill</name>
    <name type="synonym">Thysanopoda norvegica</name>
    <dbReference type="NCBI Taxonomy" id="48144"/>
    <lineage>
        <taxon>Eukaryota</taxon>
        <taxon>Metazoa</taxon>
        <taxon>Ecdysozoa</taxon>
        <taxon>Arthropoda</taxon>
        <taxon>Crustacea</taxon>
        <taxon>Multicrustacea</taxon>
        <taxon>Malacostraca</taxon>
        <taxon>Eumalacostraca</taxon>
        <taxon>Eucarida</taxon>
        <taxon>Euphausiacea</taxon>
        <taxon>Euphausiidae</taxon>
        <taxon>Meganyctiphanes</taxon>
    </lineage>
</organism>
<feature type="compositionally biased region" description="Basic and acidic residues" evidence="2">
    <location>
        <begin position="444"/>
        <end position="456"/>
    </location>
</feature>
<proteinExistence type="predicted"/>
<feature type="compositionally biased region" description="Polar residues" evidence="2">
    <location>
        <begin position="105"/>
        <end position="118"/>
    </location>
</feature>
<keyword evidence="4" id="KW-1185">Reference proteome</keyword>
<protein>
    <submittedName>
        <fullName evidence="3">Uncharacterized protein</fullName>
    </submittedName>
</protein>
<gene>
    <name evidence="3" type="ORF">MNOR_LOCUS1750</name>
</gene>
<feature type="coiled-coil region" evidence="1">
    <location>
        <begin position="333"/>
        <end position="381"/>
    </location>
</feature>
<evidence type="ECO:0000313" key="3">
    <source>
        <dbReference type="EMBL" id="CAL4061000.1"/>
    </source>
</evidence>
<accession>A0AAV2PP20</accession>
<feature type="compositionally biased region" description="Basic and acidic residues" evidence="2">
    <location>
        <begin position="504"/>
        <end position="533"/>
    </location>
</feature>
<dbReference type="EMBL" id="CAXKWB010000491">
    <property type="protein sequence ID" value="CAL4061000.1"/>
    <property type="molecule type" value="Genomic_DNA"/>
</dbReference>
<reference evidence="3 4" key="1">
    <citation type="submission" date="2024-05" db="EMBL/GenBank/DDBJ databases">
        <authorList>
            <person name="Wallberg A."/>
        </authorList>
    </citation>
    <scope>NUCLEOTIDE SEQUENCE [LARGE SCALE GENOMIC DNA]</scope>
</reference>
<feature type="compositionally biased region" description="Polar residues" evidence="2">
    <location>
        <begin position="457"/>
        <end position="469"/>
    </location>
</feature>
<feature type="compositionally biased region" description="Basic and acidic residues" evidence="2">
    <location>
        <begin position="417"/>
        <end position="436"/>
    </location>
</feature>
<feature type="compositionally biased region" description="Polar residues" evidence="2">
    <location>
        <begin position="154"/>
        <end position="163"/>
    </location>
</feature>
<feature type="non-terminal residue" evidence="3">
    <location>
        <position position="547"/>
    </location>
</feature>
<evidence type="ECO:0000256" key="1">
    <source>
        <dbReference type="SAM" id="Coils"/>
    </source>
</evidence>
<name>A0AAV2PP20_MEGNR</name>
<sequence>AGRSNPTSIHHLVENQRAISCSALVEGEHENNSSGPWQNESVDIADDNQAHKSQPQLAAYHYSSDEDEDVQSQTDSLHRSASGLMPAPPIPPPRSASYALELRTSRPQHLSQLRNGSLCSLRDDRGSDVDSQSSQRSLVEVRDAFGGPGDWQSPRKNSASDSKGSIHITERSISMAVAPFGRRSGRASPAMDDLENLLMNQSVQQSVTGDPLECTSSEAASSEGSTCRAVNIHQKQASQVYPQAPPRQQCKSSPDLSRFSTAVRHLQRHVVDMDRAVHGLASDVAGARGDTSALKDAVTAVRNDADLLTVALAEISQEVTATRQQVLSATQETEELQKKTSFALNEAERARQEQIKSKQEYESLVAEIKNSLKRIKEKEGQYDIERQKEAQTINDTSQKGKDQSEKNNIVHNSSNQKTKEQKKDKHGNEVGKEKSSKSQNDQKSSTEKHVKEDKKNANGSIGSPDSPTVTRRVGYQSLFTRPSSIISGLTNRNSLTKSVSFADQKTESSESSKKSKDKNDSLEKKSDSVDKVQSECQGYLDRHTEEQ</sequence>
<evidence type="ECO:0000313" key="4">
    <source>
        <dbReference type="Proteomes" id="UP001497623"/>
    </source>
</evidence>
<evidence type="ECO:0000256" key="2">
    <source>
        <dbReference type="SAM" id="MobiDB-lite"/>
    </source>
</evidence>
<feature type="compositionally biased region" description="Polar residues" evidence="2">
    <location>
        <begin position="477"/>
        <end position="503"/>
    </location>
</feature>
<comment type="caution">
    <text evidence="3">The sequence shown here is derived from an EMBL/GenBank/DDBJ whole genome shotgun (WGS) entry which is preliminary data.</text>
</comment>
<feature type="compositionally biased region" description="Polar residues" evidence="2">
    <location>
        <begin position="32"/>
        <end position="41"/>
    </location>
</feature>
<feature type="region of interest" description="Disordered" evidence="2">
    <location>
        <begin position="25"/>
        <end position="167"/>
    </location>
</feature>
<keyword evidence="1" id="KW-0175">Coiled coil</keyword>